<accession>A0A1W9ZZ84</accession>
<organism evidence="1 2">
    <name type="scientific">Mycobacterium aquaticum</name>
    <dbReference type="NCBI Taxonomy" id="1927124"/>
    <lineage>
        <taxon>Bacteria</taxon>
        <taxon>Bacillati</taxon>
        <taxon>Actinomycetota</taxon>
        <taxon>Actinomycetes</taxon>
        <taxon>Mycobacteriales</taxon>
        <taxon>Mycobacteriaceae</taxon>
        <taxon>Mycobacterium</taxon>
    </lineage>
</organism>
<keyword evidence="2" id="KW-1185">Reference proteome</keyword>
<dbReference type="Proteomes" id="UP000192448">
    <property type="component" value="Unassembled WGS sequence"/>
</dbReference>
<dbReference type="EMBL" id="MVHF01000064">
    <property type="protein sequence ID" value="ORA23054.1"/>
    <property type="molecule type" value="Genomic_DNA"/>
</dbReference>
<dbReference type="OrthoDB" id="4759883at2"/>
<evidence type="ECO:0000313" key="1">
    <source>
        <dbReference type="EMBL" id="ORA23054.1"/>
    </source>
</evidence>
<sequence>MQERTQEIARLRRVLDDRVRGLMTDDSRTKLAELRSAWADSLATTIGDPAAMAETRAKLLAEKRAALLKIPNYHAIHKLQQEFSRDCQRLTDHRKDRLRVHPKTWAESLDAFGMQTFEPPFTASDIVEFPDIPGTDPISSNQSATSPPQGLIINDVTWHDDNTFGEINDFNRWAGCDVSVGIDFVAPSSGFLNVAISMKNLVNQIWVRGTDNFGLSSANLSLDHHIFVRLVRGDQRVTSFKTVFSQTWVQLEGDDFNLTFPPIPAGPAVFATDFADALHAGEKVQILGGCETVIHADVTDMDCTARVNMWWQLQKLWVWLS</sequence>
<reference evidence="1 2" key="1">
    <citation type="submission" date="2017-02" db="EMBL/GenBank/DDBJ databases">
        <title>The new phylogeny of genus Mycobacterium.</title>
        <authorList>
            <person name="Tortoli E."/>
            <person name="Trovato A."/>
            <person name="Cirillo D.M."/>
        </authorList>
    </citation>
    <scope>NUCLEOTIDE SEQUENCE [LARGE SCALE GENOMIC DNA]</scope>
    <source>
        <strain evidence="1 2">RW6</strain>
    </source>
</reference>
<proteinExistence type="predicted"/>
<dbReference type="AlphaFoldDB" id="A0A1W9ZZ84"/>
<evidence type="ECO:0000313" key="2">
    <source>
        <dbReference type="Proteomes" id="UP000192448"/>
    </source>
</evidence>
<gene>
    <name evidence="1" type="ORF">BST13_35580</name>
</gene>
<dbReference type="RefSeq" id="WP_083170607.1">
    <property type="nucleotide sequence ID" value="NZ_MVHF01000064.1"/>
</dbReference>
<comment type="caution">
    <text evidence="1">The sequence shown here is derived from an EMBL/GenBank/DDBJ whole genome shotgun (WGS) entry which is preliminary data.</text>
</comment>
<name>A0A1W9ZZ84_9MYCO</name>
<protein>
    <submittedName>
        <fullName evidence="1">Uncharacterized protein</fullName>
    </submittedName>
</protein>